<dbReference type="EMBL" id="CP046620">
    <property type="protein sequence ID" value="QHQ34370.1"/>
    <property type="molecule type" value="Genomic_DNA"/>
</dbReference>
<gene>
    <name evidence="7" type="ORF">GO499_03805</name>
</gene>
<dbReference type="Gene3D" id="3.20.20.370">
    <property type="entry name" value="Glycoside hydrolase/deacetylase"/>
    <property type="match status" value="1"/>
</dbReference>
<dbReference type="GO" id="GO:0005975">
    <property type="term" value="P:carbohydrate metabolic process"/>
    <property type="evidence" value="ECO:0007669"/>
    <property type="project" value="InterPro"/>
</dbReference>
<comment type="similarity">
    <text evidence="2">Belongs to the polysaccharide deacetylase family.</text>
</comment>
<dbReference type="InterPro" id="IPR002509">
    <property type="entry name" value="NODB_dom"/>
</dbReference>
<dbReference type="SUPFAM" id="SSF88713">
    <property type="entry name" value="Glycoside hydrolase/deacetylase"/>
    <property type="match status" value="1"/>
</dbReference>
<evidence type="ECO:0000256" key="2">
    <source>
        <dbReference type="ARBA" id="ARBA00010973"/>
    </source>
</evidence>
<dbReference type="PANTHER" id="PTHR43123:SF1">
    <property type="entry name" value="POLYSACCHARIDE DEACETYLASE-RELATED"/>
    <property type="match status" value="1"/>
</dbReference>
<evidence type="ECO:0000259" key="6">
    <source>
        <dbReference type="PROSITE" id="PS51677"/>
    </source>
</evidence>
<accession>A0A6P1SXI8</accession>
<feature type="region of interest" description="Disordered" evidence="5">
    <location>
        <begin position="1"/>
        <end position="21"/>
    </location>
</feature>
<organism evidence="7 8">
    <name type="scientific">Algicella marina</name>
    <dbReference type="NCBI Taxonomy" id="2683284"/>
    <lineage>
        <taxon>Bacteria</taxon>
        <taxon>Pseudomonadati</taxon>
        <taxon>Pseudomonadota</taxon>
        <taxon>Alphaproteobacteria</taxon>
        <taxon>Rhodobacterales</taxon>
        <taxon>Paracoccaceae</taxon>
        <taxon>Algicella</taxon>
    </lineage>
</organism>
<dbReference type="RefSeq" id="WP_161860941.1">
    <property type="nucleotide sequence ID" value="NZ_CP046620.1"/>
</dbReference>
<sequence>MIDRRDLRGYQSSAPPPPWPDSARLAVSVVVNVEEGAELSVADGDMRNESIYEAREEVIGAPDPCLESHFAYGPRQGYRRIADALAAHDIPATFSTCGRAAERLPWLLADAVARGHEISCHGWRWESHAGMDEAEERAIIARTHAVIAAASGQPPQGWHTRSAASPNTRRLLGEHGGFAYDSDAYDDDVPRIDTVSDRPHVIIPYAFDTNDMRFQPGGSFTHAEDFARYSIAAFERLWAEGATEARMLSIGLHLRIIGRPARIAGLETLLAHMVAKGGVWFATRAQIAACWRRASGLPEWKPA</sequence>
<name>A0A6P1SXI8_9RHOB</name>
<dbReference type="GO" id="GO:0016810">
    <property type="term" value="F:hydrolase activity, acting on carbon-nitrogen (but not peptide) bonds"/>
    <property type="evidence" value="ECO:0007669"/>
    <property type="project" value="InterPro"/>
</dbReference>
<reference evidence="7 8" key="1">
    <citation type="submission" date="2019-12" db="EMBL/GenBank/DDBJ databases">
        <title>Complete genome sequence of Algicella marina strain 9Alg 56(T) isolated from the red alga Tichocarpus crinitus.</title>
        <authorList>
            <person name="Kim S.-G."/>
            <person name="Nedashkovskaya O.I."/>
        </authorList>
    </citation>
    <scope>NUCLEOTIDE SEQUENCE [LARGE SCALE GENOMIC DNA]</scope>
    <source>
        <strain evidence="7 8">9Alg 56</strain>
    </source>
</reference>
<evidence type="ECO:0000256" key="1">
    <source>
        <dbReference type="ARBA" id="ARBA00003236"/>
    </source>
</evidence>
<evidence type="ECO:0000313" key="7">
    <source>
        <dbReference type="EMBL" id="QHQ34370.1"/>
    </source>
</evidence>
<evidence type="ECO:0000256" key="4">
    <source>
        <dbReference type="ARBA" id="ARBA00032976"/>
    </source>
</evidence>
<dbReference type="AlphaFoldDB" id="A0A6P1SXI8"/>
<dbReference type="Pfam" id="PF01522">
    <property type="entry name" value="Polysacc_deac_1"/>
    <property type="match status" value="1"/>
</dbReference>
<dbReference type="KEGG" id="amaq:GO499_03805"/>
<dbReference type="PROSITE" id="PS51677">
    <property type="entry name" value="NODB"/>
    <property type="match status" value="1"/>
</dbReference>
<dbReference type="Proteomes" id="UP000464495">
    <property type="component" value="Chromosome"/>
</dbReference>
<dbReference type="PANTHER" id="PTHR43123">
    <property type="entry name" value="POLYSACCHARIDE DEACETYLASE-RELATED"/>
    <property type="match status" value="1"/>
</dbReference>
<evidence type="ECO:0000256" key="3">
    <source>
        <dbReference type="ARBA" id="ARBA00020071"/>
    </source>
</evidence>
<protein>
    <recommendedName>
        <fullName evidence="3">Chitooligosaccharide deacetylase</fullName>
    </recommendedName>
    <alternativeName>
        <fullName evidence="4">Nodulation protein B</fullName>
    </alternativeName>
</protein>
<keyword evidence="8" id="KW-1185">Reference proteome</keyword>
<proteinExistence type="inferred from homology"/>
<dbReference type="InterPro" id="IPR011330">
    <property type="entry name" value="Glyco_hydro/deAcase_b/a-brl"/>
</dbReference>
<evidence type="ECO:0000313" key="8">
    <source>
        <dbReference type="Proteomes" id="UP000464495"/>
    </source>
</evidence>
<feature type="domain" description="NodB homology" evidence="6">
    <location>
        <begin position="64"/>
        <end position="282"/>
    </location>
</feature>
<evidence type="ECO:0000256" key="5">
    <source>
        <dbReference type="SAM" id="MobiDB-lite"/>
    </source>
</evidence>
<comment type="function">
    <text evidence="1">Is involved in generating a small heat-stable compound (Nod), an acylated oligomer of N-acetylglucosamine, that stimulates mitosis in various plant protoplasts.</text>
</comment>